<dbReference type="GO" id="GO:0071222">
    <property type="term" value="P:cellular response to lipopolysaccharide"/>
    <property type="evidence" value="ECO:0007669"/>
    <property type="project" value="TreeGrafter"/>
</dbReference>
<dbReference type="GO" id="GO:0005737">
    <property type="term" value="C:cytoplasm"/>
    <property type="evidence" value="ECO:0007669"/>
    <property type="project" value="UniProtKB-ARBA"/>
</dbReference>
<dbReference type="GO" id="GO:0051019">
    <property type="term" value="F:mitogen-activated protein kinase binding"/>
    <property type="evidence" value="ECO:0007669"/>
    <property type="project" value="TreeGrafter"/>
</dbReference>
<evidence type="ECO:0000256" key="2">
    <source>
        <dbReference type="SAM" id="Coils"/>
    </source>
</evidence>
<proteinExistence type="predicted"/>
<evidence type="ECO:0000313" key="6">
    <source>
        <dbReference type="Proteomes" id="UP000770717"/>
    </source>
</evidence>
<dbReference type="InterPro" id="IPR032419">
    <property type="entry name" value="CC2-LZ_dom"/>
</dbReference>
<feature type="compositionally biased region" description="Basic and acidic residues" evidence="3">
    <location>
        <begin position="610"/>
        <end position="619"/>
    </location>
</feature>
<dbReference type="Gene3D" id="1.20.5.990">
    <property type="entry name" value="Nemo cc2-lz domain - 1d5 darpin complex"/>
    <property type="match status" value="1"/>
</dbReference>
<sequence>MEGRSPYRIYDPGGSTPKFIDEQLDRMAGIPSLGELLEESQNVAHNLRQKAEALIKDTRDLQSSAHPHTPFTGKMNAVQEKEDFLHVELSDVKDAGADVISTVAPKNPASGSSSEFDILEHAEKRKTPESRQSMSITAVKPTPGCSAQNDDDNLHHHLQRMENSLSMFAEESDRNRLLNHMSRLVLEFNRLANKVHKNEQRTSVLQTLCEQLRKENEDLRAKMEDAWNQRNQTEKDLRSENLELKKLLLERGKASAVTNVSSPAGGDTTANVENVTHQQAGKLLEKPSNKDQVESLVKKVKILDHQRTELLEVNKQWDQQFRSMKHQYEEKITSLRQKLSQAAKSDSEQETERDRKQRDFDRKLLLARDKIEEKESNIQKLEFDIRDLKQKNKFLHEQLSSSSRQREYQEREISRLNKALEEALKLQGSGPRSPSFTASTEDTGLHQRQELITEIELLKQQVAIFEEDFKRERSDRERMNEEKEDLKREVEQLQAQLAQANTKLQSCQDTLRREKDNARELPRSQAVGERYIINHHIGPACPPYQYPYSPPAMMYPGYEDWPICYPPPVVGPEHSQVQDVATASPPAYQWRAANAPPRPHNPKGAKIPKSRKEEVDSPKKGGQNSQRQT</sequence>
<evidence type="ECO:0000313" key="5">
    <source>
        <dbReference type="EMBL" id="KAG9491195.1"/>
    </source>
</evidence>
<feature type="region of interest" description="Disordered" evidence="3">
    <location>
        <begin position="572"/>
        <end position="629"/>
    </location>
</feature>
<dbReference type="GO" id="GO:0070373">
    <property type="term" value="P:negative regulation of ERK1 and ERK2 cascade"/>
    <property type="evidence" value="ECO:0007669"/>
    <property type="project" value="TreeGrafter"/>
</dbReference>
<feature type="coiled-coil region" evidence="2">
    <location>
        <begin position="202"/>
        <end position="250"/>
    </location>
</feature>
<dbReference type="PANTHER" id="PTHR31882">
    <property type="entry name" value="TNFAIP3-INTERACTING PROTEIN COILED COIL FAMILY MEMBER"/>
    <property type="match status" value="1"/>
</dbReference>
<feature type="region of interest" description="Disordered" evidence="3">
    <location>
        <begin position="336"/>
        <end position="357"/>
    </location>
</feature>
<accession>A0A8J6KGX5</accession>
<protein>
    <recommendedName>
        <fullName evidence="4">NF-kappa-B essential modulator NEMO CC2-LZ domain-containing protein</fullName>
    </recommendedName>
</protein>
<feature type="compositionally biased region" description="Basic and acidic residues" evidence="3">
    <location>
        <begin position="345"/>
        <end position="357"/>
    </location>
</feature>
<dbReference type="PANTHER" id="PTHR31882:SF3">
    <property type="entry name" value="TNFAIP3-INTERACTING PROTEIN 1"/>
    <property type="match status" value="1"/>
</dbReference>
<dbReference type="AlphaFoldDB" id="A0A8J6KGX5"/>
<evidence type="ECO:0000256" key="1">
    <source>
        <dbReference type="ARBA" id="ARBA00023054"/>
    </source>
</evidence>
<reference evidence="5" key="1">
    <citation type="thesis" date="2020" institute="ProQuest LLC" country="789 East Eisenhower Parkway, Ann Arbor, MI, USA">
        <title>Comparative Genomics and Chromosome Evolution.</title>
        <authorList>
            <person name="Mudd A.B."/>
        </authorList>
    </citation>
    <scope>NUCLEOTIDE SEQUENCE</scope>
    <source>
        <strain evidence="5">HN-11 Male</strain>
        <tissue evidence="5">Kidney and liver</tissue>
    </source>
</reference>
<dbReference type="Gene3D" id="1.20.120.810">
    <property type="entry name" value="Vinculin, Vh2 four-helix bundle"/>
    <property type="match status" value="1"/>
</dbReference>
<gene>
    <name evidence="5" type="ORF">GDO78_006522</name>
</gene>
<evidence type="ECO:0000256" key="3">
    <source>
        <dbReference type="SAM" id="MobiDB-lite"/>
    </source>
</evidence>
<evidence type="ECO:0000259" key="4">
    <source>
        <dbReference type="Pfam" id="PF16516"/>
    </source>
</evidence>
<keyword evidence="6" id="KW-1185">Reference proteome</keyword>
<dbReference type="GO" id="GO:0043124">
    <property type="term" value="P:negative regulation of canonical NF-kappaB signal transduction"/>
    <property type="evidence" value="ECO:0007669"/>
    <property type="project" value="TreeGrafter"/>
</dbReference>
<dbReference type="Proteomes" id="UP000770717">
    <property type="component" value="Unassembled WGS sequence"/>
</dbReference>
<dbReference type="GO" id="GO:0006357">
    <property type="term" value="P:regulation of transcription by RNA polymerase II"/>
    <property type="evidence" value="ECO:0007669"/>
    <property type="project" value="TreeGrafter"/>
</dbReference>
<comment type="caution">
    <text evidence="5">The sequence shown here is derived from an EMBL/GenBank/DDBJ whole genome shotgun (WGS) entry which is preliminary data.</text>
</comment>
<feature type="domain" description="NF-kappa-B essential modulator NEMO CC2-LZ" evidence="4">
    <location>
        <begin position="403"/>
        <end position="499"/>
    </location>
</feature>
<organism evidence="5 6">
    <name type="scientific">Eleutherodactylus coqui</name>
    <name type="common">Puerto Rican coqui</name>
    <dbReference type="NCBI Taxonomy" id="57060"/>
    <lineage>
        <taxon>Eukaryota</taxon>
        <taxon>Metazoa</taxon>
        <taxon>Chordata</taxon>
        <taxon>Craniata</taxon>
        <taxon>Vertebrata</taxon>
        <taxon>Euteleostomi</taxon>
        <taxon>Amphibia</taxon>
        <taxon>Batrachia</taxon>
        <taxon>Anura</taxon>
        <taxon>Neobatrachia</taxon>
        <taxon>Hyloidea</taxon>
        <taxon>Eleutherodactylidae</taxon>
        <taxon>Eleutherodactylinae</taxon>
        <taxon>Eleutherodactylus</taxon>
        <taxon>Eleutherodactylus</taxon>
    </lineage>
</organism>
<name>A0A8J6KGX5_ELECQ</name>
<dbReference type="OrthoDB" id="10059994at2759"/>
<keyword evidence="1 2" id="KW-0175">Coiled coil</keyword>
<dbReference type="Pfam" id="PF16516">
    <property type="entry name" value="CC2-LZ"/>
    <property type="match status" value="1"/>
</dbReference>
<dbReference type="EMBL" id="WNTK01000002">
    <property type="protein sequence ID" value="KAG9491195.1"/>
    <property type="molecule type" value="Genomic_DNA"/>
</dbReference>
<feature type="compositionally biased region" description="Basic residues" evidence="3">
    <location>
        <begin position="600"/>
        <end position="609"/>
    </location>
</feature>